<accession>A0AC61N0S7</accession>
<dbReference type="Proteomes" id="UP000595814">
    <property type="component" value="Chromosome"/>
</dbReference>
<name>A0AC61N0S7_9FIRM</name>
<sequence>MKYSELKKCNGDLKFQLNRDYYSTYKDVEHYLRAKIKSSIDVEIILYDILIMFLDGQNRGEDISNIVGSVDDFGREILKNYPKPSFFSRLISLLYDFSYFILIYFLIVVLSLLDLDKSSGKILTYRVNLDLSLQASLFGLLLGGLIIFFLNKYTKPSFRKKYKVIQIIMIFIVLILIVRFRNVIFNTWFFKNPIIINTSLLSLIVVSLIIIFLVFYIRKLANNKVEKIIP</sequence>
<reference evidence="1 2" key="1">
    <citation type="journal article" date="2022" name="Int. J. Syst. Evol. Microbiol.">
        <title>Miniphocaeibacter halophilus sp. nov., an ammonium-tolerant acetate-producing bacterium isolated from a biogas system.</title>
        <authorList>
            <person name="Schnurer A."/>
            <person name="Singh A."/>
            <person name="Bi S."/>
            <person name="Qiao W."/>
            <person name="Westerholm M."/>
        </authorList>
    </citation>
    <scope>NUCLEOTIDE SEQUENCE [LARGE SCALE GENOMIC DNA]</scope>
    <source>
        <strain evidence="1 2">AMB_01</strain>
    </source>
</reference>
<proteinExistence type="predicted"/>
<keyword evidence="2" id="KW-1185">Reference proteome</keyword>
<gene>
    <name evidence="1" type="ORF">JFY71_04480</name>
</gene>
<organism evidence="1 2">
    <name type="scientific">Miniphocaeibacter halophilus</name>
    <dbReference type="NCBI Taxonomy" id="2931922"/>
    <lineage>
        <taxon>Bacteria</taxon>
        <taxon>Bacillati</taxon>
        <taxon>Bacillota</taxon>
        <taxon>Tissierellia</taxon>
        <taxon>Tissierellales</taxon>
        <taxon>Peptoniphilaceae</taxon>
        <taxon>Miniphocaeibacter</taxon>
    </lineage>
</organism>
<evidence type="ECO:0000313" key="2">
    <source>
        <dbReference type="Proteomes" id="UP000595814"/>
    </source>
</evidence>
<protein>
    <submittedName>
        <fullName evidence="1">DUF1129 family protein</fullName>
    </submittedName>
</protein>
<dbReference type="EMBL" id="CP066744">
    <property type="protein sequence ID" value="QQK08794.1"/>
    <property type="molecule type" value="Genomic_DNA"/>
</dbReference>
<evidence type="ECO:0000313" key="1">
    <source>
        <dbReference type="EMBL" id="QQK08794.1"/>
    </source>
</evidence>